<dbReference type="EMBL" id="WTVM01000004">
    <property type="protein sequence ID" value="NMG01593.1"/>
    <property type="molecule type" value="Genomic_DNA"/>
</dbReference>
<keyword evidence="1" id="KW-0812">Transmembrane</keyword>
<dbReference type="RefSeq" id="WP_168986387.1">
    <property type="nucleotide sequence ID" value="NZ_CAWPHM010000275.1"/>
</dbReference>
<keyword evidence="3" id="KW-1185">Reference proteome</keyword>
<accession>A0A972FAD9</accession>
<evidence type="ECO:0000313" key="2">
    <source>
        <dbReference type="EMBL" id="NMG01593.1"/>
    </source>
</evidence>
<dbReference type="Proteomes" id="UP000599523">
    <property type="component" value="Unassembled WGS sequence"/>
</dbReference>
<proteinExistence type="predicted"/>
<dbReference type="AlphaFoldDB" id="A0A972FAD9"/>
<evidence type="ECO:0000256" key="1">
    <source>
        <dbReference type="SAM" id="Phobius"/>
    </source>
</evidence>
<feature type="transmembrane region" description="Helical" evidence="1">
    <location>
        <begin position="37"/>
        <end position="58"/>
    </location>
</feature>
<sequence>MELFLTLWLPLVPFVVVWIALRHGPVRNRWWRGENPLGFALFVGTVSFAAGFFGPMLFAPGANQGPMLGIFYSGPIGLAVGAAWGLWRAARRGSWNSLAC</sequence>
<name>A0A972FAD9_9RHOO</name>
<evidence type="ECO:0008006" key="4">
    <source>
        <dbReference type="Google" id="ProtNLM"/>
    </source>
</evidence>
<protein>
    <recommendedName>
        <fullName evidence="4">Transmembrane protein</fullName>
    </recommendedName>
</protein>
<keyword evidence="1" id="KW-0472">Membrane</keyword>
<comment type="caution">
    <text evidence="2">The sequence shown here is derived from an EMBL/GenBank/DDBJ whole genome shotgun (WGS) entry which is preliminary data.</text>
</comment>
<reference evidence="2" key="1">
    <citation type="submission" date="2019-12" db="EMBL/GenBank/DDBJ databases">
        <title>Comparative genomics gives insights into the taxonomy of the Azoarcus-Aromatoleum group and reveals separate origins of nif in the plant-associated Azoarcus and non-plant-associated Aromatoleum sub-groups.</title>
        <authorList>
            <person name="Lafos M."/>
            <person name="Maluk M."/>
            <person name="Batista M."/>
            <person name="Junghare M."/>
            <person name="Carmona M."/>
            <person name="Faoro H."/>
            <person name="Cruz L.M."/>
            <person name="Battistoni F."/>
            <person name="De Souza E."/>
            <person name="Pedrosa F."/>
            <person name="Chen W.-M."/>
            <person name="Poole P.S."/>
            <person name="Dixon R.A."/>
            <person name="James E.K."/>
        </authorList>
    </citation>
    <scope>NUCLEOTIDE SEQUENCE</scope>
    <source>
        <strain evidence="2">NSC3</strain>
    </source>
</reference>
<feature type="transmembrane region" description="Helical" evidence="1">
    <location>
        <begin position="6"/>
        <end position="25"/>
    </location>
</feature>
<feature type="transmembrane region" description="Helical" evidence="1">
    <location>
        <begin position="70"/>
        <end position="87"/>
    </location>
</feature>
<evidence type="ECO:0000313" key="3">
    <source>
        <dbReference type="Proteomes" id="UP000599523"/>
    </source>
</evidence>
<keyword evidence="1" id="KW-1133">Transmembrane helix</keyword>
<gene>
    <name evidence="2" type="ORF">GPA21_01210</name>
</gene>
<organism evidence="2 3">
    <name type="scientific">Azoarcus taiwanensis</name>
    <dbReference type="NCBI Taxonomy" id="666964"/>
    <lineage>
        <taxon>Bacteria</taxon>
        <taxon>Pseudomonadati</taxon>
        <taxon>Pseudomonadota</taxon>
        <taxon>Betaproteobacteria</taxon>
        <taxon>Rhodocyclales</taxon>
        <taxon>Zoogloeaceae</taxon>
        <taxon>Azoarcus</taxon>
    </lineage>
</organism>